<protein>
    <submittedName>
        <fullName evidence="9">Amino acid permease-associated protein</fullName>
    </submittedName>
</protein>
<dbReference type="Pfam" id="PF00582">
    <property type="entry name" value="Usp"/>
    <property type="match status" value="1"/>
</dbReference>
<evidence type="ECO:0000256" key="2">
    <source>
        <dbReference type="ARBA" id="ARBA00022692"/>
    </source>
</evidence>
<keyword evidence="3 6" id="KW-1133">Transmembrane helix</keyword>
<evidence type="ECO:0000256" key="6">
    <source>
        <dbReference type="SAM" id="Phobius"/>
    </source>
</evidence>
<evidence type="ECO:0000256" key="5">
    <source>
        <dbReference type="SAM" id="MobiDB-lite"/>
    </source>
</evidence>
<dbReference type="Pfam" id="PF00324">
    <property type="entry name" value="AA_permease"/>
    <property type="match status" value="1"/>
</dbReference>
<feature type="transmembrane region" description="Helical" evidence="6">
    <location>
        <begin position="328"/>
        <end position="347"/>
    </location>
</feature>
<evidence type="ECO:0000313" key="10">
    <source>
        <dbReference type="Proteomes" id="UP000011599"/>
    </source>
</evidence>
<dbReference type="STRING" id="1114856.GCA_000383975_00354"/>
<dbReference type="PANTHER" id="PTHR42770">
    <property type="entry name" value="AMINO ACID TRANSPORTER-RELATED"/>
    <property type="match status" value="1"/>
</dbReference>
<feature type="transmembrane region" description="Helical" evidence="6">
    <location>
        <begin position="186"/>
        <end position="209"/>
    </location>
</feature>
<feature type="domain" description="UspA" evidence="8">
    <location>
        <begin position="567"/>
        <end position="654"/>
    </location>
</feature>
<feature type="transmembrane region" description="Helical" evidence="6">
    <location>
        <begin position="410"/>
        <end position="428"/>
    </location>
</feature>
<accession>L9VM50</accession>
<dbReference type="GO" id="GO:0055085">
    <property type="term" value="P:transmembrane transport"/>
    <property type="evidence" value="ECO:0007669"/>
    <property type="project" value="InterPro"/>
</dbReference>
<gene>
    <name evidence="9" type="ORF">C496_18383</name>
</gene>
<dbReference type="PATRIC" id="fig|1114856.3.peg.3813"/>
<name>L9VM50_9EURY</name>
<dbReference type="EMBL" id="AOHW01000043">
    <property type="protein sequence ID" value="ELY38234.1"/>
    <property type="molecule type" value="Genomic_DNA"/>
</dbReference>
<feature type="compositionally biased region" description="Low complexity" evidence="5">
    <location>
        <begin position="561"/>
        <end position="583"/>
    </location>
</feature>
<feature type="transmembrane region" description="Helical" evidence="6">
    <location>
        <begin position="353"/>
        <end position="372"/>
    </location>
</feature>
<dbReference type="Gene3D" id="3.40.50.12370">
    <property type="match status" value="1"/>
</dbReference>
<feature type="transmembrane region" description="Helical" evidence="6">
    <location>
        <begin position="120"/>
        <end position="142"/>
    </location>
</feature>
<sequence length="803" mass="84736">MPTGLNRDLGLFSTMAIAIGAMVGSGIFILPGVAYVTVDGPAVVGAFLVAGILVLPAALSASEMATAMPEDGGSYVYVERGMGPLLGTIAGVGNWFMLSFKGALALIGGVPYLVFVAPELASYILPLAIALAVFFTIINVVSTSSTGKLQFAIVGLMILVMGYFIAGGVSNVGSERLTGAFDVGSGGFFVATALVFISYAGVIKIAAVAEEIKNPGTTIPRAMIGSLLITTALYVMIVYVAIGVVDVQAAIDGGQLESDGEGPIMALAAEATLGTIGVTAVVVAALLALASTANAGLLSASRFPFAMARDGLAPPQFETISARYNTPVLAISLSGAMIVLMITFLPIDQVAKFGSAFQIIVFILVNLAVVGFREGAVEEYDPVFVAPLYPWLQLFGMASGLAVLTQVGTVPFAGAVTIAAVSIVYYYLYARKRVDREGAARDAVRRNIGESALARTRESFESDAEYDVLVATTETTSVEAKRDMLRMATDLGRVRSTVVSVVDFLDVPHRVFSESHPAVIDREAPEWVPSDPENAPSWLPEHAIDPPTRTSGGVDLEPSETATTGTDSASSGTKTTGTDSAASEADTVSTDPETNIEYREIDSEDHKRAIVDFATYEGYDLIVLERAVAEFHSRLFGSDVEWILENAPCDVMLVEDCGFDGADEIAVVANRGAFDPLKLLIADAIAEETGAEINLLQAIPAAPPETQRRTIEDYHNELISICTVPARSTIVEADDEIRGLARFAESADLLVTGVDRTGISGRLLGRPGNRLVDSVDCTAVMVQTREGRKDGVLKRLVMDHLFG</sequence>
<dbReference type="eggNOG" id="arCOG00009">
    <property type="taxonomic scope" value="Archaea"/>
</dbReference>
<comment type="caution">
    <text evidence="9">The sequence shown here is derived from an EMBL/GenBank/DDBJ whole genome shotgun (WGS) entry which is preliminary data.</text>
</comment>
<evidence type="ECO:0000259" key="8">
    <source>
        <dbReference type="Pfam" id="PF00582"/>
    </source>
</evidence>
<organism evidence="9 10">
    <name type="scientific">Natronorubrum tibetense GA33</name>
    <dbReference type="NCBI Taxonomy" id="1114856"/>
    <lineage>
        <taxon>Archaea</taxon>
        <taxon>Methanobacteriati</taxon>
        <taxon>Methanobacteriota</taxon>
        <taxon>Stenosarchaea group</taxon>
        <taxon>Halobacteria</taxon>
        <taxon>Halobacteriales</taxon>
        <taxon>Natrialbaceae</taxon>
        <taxon>Natronorubrum</taxon>
    </lineage>
</organism>
<feature type="transmembrane region" description="Helical" evidence="6">
    <location>
        <begin position="221"/>
        <end position="244"/>
    </location>
</feature>
<evidence type="ECO:0000313" key="9">
    <source>
        <dbReference type="EMBL" id="ELY38234.1"/>
    </source>
</evidence>
<evidence type="ECO:0000256" key="4">
    <source>
        <dbReference type="ARBA" id="ARBA00023136"/>
    </source>
</evidence>
<feature type="domain" description="Amino acid permease/ SLC12A" evidence="7">
    <location>
        <begin position="16"/>
        <end position="428"/>
    </location>
</feature>
<feature type="transmembrane region" description="Helical" evidence="6">
    <location>
        <begin position="384"/>
        <end position="404"/>
    </location>
</feature>
<feature type="transmembrane region" description="Helical" evidence="6">
    <location>
        <begin position="12"/>
        <end position="36"/>
    </location>
</feature>
<keyword evidence="10" id="KW-1185">Reference proteome</keyword>
<evidence type="ECO:0000259" key="7">
    <source>
        <dbReference type="Pfam" id="PF00324"/>
    </source>
</evidence>
<dbReference type="InterPro" id="IPR004841">
    <property type="entry name" value="AA-permease/SLC12A_dom"/>
</dbReference>
<comment type="subcellular location">
    <subcellularLocation>
        <location evidence="1">Membrane</location>
        <topology evidence="1">Multi-pass membrane protein</topology>
    </subcellularLocation>
</comment>
<evidence type="ECO:0000256" key="3">
    <source>
        <dbReference type="ARBA" id="ARBA00022989"/>
    </source>
</evidence>
<dbReference type="GO" id="GO:0016020">
    <property type="term" value="C:membrane"/>
    <property type="evidence" value="ECO:0007669"/>
    <property type="project" value="UniProtKB-SubCell"/>
</dbReference>
<dbReference type="InterPro" id="IPR050367">
    <property type="entry name" value="APC_superfamily"/>
</dbReference>
<dbReference type="AlphaFoldDB" id="L9VM50"/>
<dbReference type="PANTHER" id="PTHR42770:SF11">
    <property type="entry name" value="INNER MEMBRANE TRANSPORT PROTEIN YBAT"/>
    <property type="match status" value="1"/>
</dbReference>
<feature type="region of interest" description="Disordered" evidence="5">
    <location>
        <begin position="523"/>
        <end position="601"/>
    </location>
</feature>
<keyword evidence="2 6" id="KW-0812">Transmembrane</keyword>
<evidence type="ECO:0000256" key="1">
    <source>
        <dbReference type="ARBA" id="ARBA00004141"/>
    </source>
</evidence>
<feature type="transmembrane region" description="Helical" evidence="6">
    <location>
        <begin position="264"/>
        <end position="289"/>
    </location>
</feature>
<dbReference type="Proteomes" id="UP000011599">
    <property type="component" value="Unassembled WGS sequence"/>
</dbReference>
<feature type="transmembrane region" description="Helical" evidence="6">
    <location>
        <begin position="149"/>
        <end position="166"/>
    </location>
</feature>
<dbReference type="RefSeq" id="WP_006091818.1">
    <property type="nucleotide sequence ID" value="NZ_AOHW01000043.1"/>
</dbReference>
<dbReference type="SUPFAM" id="SSF52402">
    <property type="entry name" value="Adenine nucleotide alpha hydrolases-like"/>
    <property type="match status" value="2"/>
</dbReference>
<feature type="transmembrane region" description="Helical" evidence="6">
    <location>
        <begin position="42"/>
        <end position="61"/>
    </location>
</feature>
<dbReference type="InterPro" id="IPR006016">
    <property type="entry name" value="UspA"/>
</dbReference>
<reference evidence="9 10" key="1">
    <citation type="journal article" date="2014" name="PLoS Genet.">
        <title>Phylogenetically driven sequencing of extremely halophilic archaea reveals strategies for static and dynamic osmo-response.</title>
        <authorList>
            <person name="Becker E.A."/>
            <person name="Seitzer P.M."/>
            <person name="Tritt A."/>
            <person name="Larsen D."/>
            <person name="Krusor M."/>
            <person name="Yao A.I."/>
            <person name="Wu D."/>
            <person name="Madern D."/>
            <person name="Eisen J.A."/>
            <person name="Darling A.E."/>
            <person name="Facciotti M.T."/>
        </authorList>
    </citation>
    <scope>NUCLEOTIDE SEQUENCE [LARGE SCALE GENOMIC DNA]</scope>
    <source>
        <strain evidence="9 10">GA33</strain>
    </source>
</reference>
<keyword evidence="4 6" id="KW-0472">Membrane</keyword>
<dbReference type="Gene3D" id="1.20.1740.10">
    <property type="entry name" value="Amino acid/polyamine transporter I"/>
    <property type="match status" value="1"/>
</dbReference>
<dbReference type="OrthoDB" id="200469at2157"/>
<proteinExistence type="predicted"/>